<keyword evidence="1" id="KW-0175">Coiled coil</keyword>
<evidence type="ECO:0000256" key="1">
    <source>
        <dbReference type="SAM" id="Coils"/>
    </source>
</evidence>
<dbReference type="InterPro" id="IPR007031">
    <property type="entry name" value="Poxvirus_VLTF3"/>
</dbReference>
<accession>A0A8F8KME2</accession>
<feature type="coiled-coil region" evidence="1">
    <location>
        <begin position="58"/>
        <end position="113"/>
    </location>
</feature>
<proteinExistence type="predicted"/>
<feature type="coiled-coil region" evidence="1">
    <location>
        <begin position="397"/>
        <end position="424"/>
    </location>
</feature>
<organism evidence="3">
    <name type="scientific">Clandestinovirus</name>
    <dbReference type="NCBI Taxonomy" id="2831644"/>
    <lineage>
        <taxon>Viruses</taxon>
    </lineage>
</organism>
<sequence>MEDPIRLTQHLPGIHNGLNFAEGNKDTLLTFDDTEHSEASSCPAYEQVCSDSPETVIREDYQRKMSDLRTQLANLEYKEQMLLQKPRVKDIAINHIRRQITDVKAKMASTEQTVVPFLKAVEQNSLKNADEVKRRYLEQICKVKTKQSSTSIGGKVLQTKGSDRYCQKCKCPRYVDELSNTYVCRICASSVEYLDNHTSNVSYGKHCTFQKPIGYEHVNHFRKLLMHIQAKERTVVEPEVINALRHEFSRSFHKGNSAHINAHTIRQKLKKIGRSDLYPNIPQIELILTGRPPVRLTEKQQRVLIQMFHKHRAAFEEYKEKHRQRYNSLVGPLKKKGARKNLLYYSYLLGKFAEIKKWDWLRDRVNQLKSVDCLHHHDRIHREVCKILGWPFHETSAANKRNKINLLKALIKNANDEKAEVECAWGPEEKVDEPCVDEQPKLATSSRKRKLDESSFSATLTTGTNKRQKVDNHDESNVEVESMEF</sequence>
<dbReference type="EMBL" id="MZ420154">
    <property type="protein sequence ID" value="QYA18807.1"/>
    <property type="molecule type" value="Genomic_DNA"/>
</dbReference>
<evidence type="ECO:0000313" key="3">
    <source>
        <dbReference type="EMBL" id="QYA18807.1"/>
    </source>
</evidence>
<dbReference type="GO" id="GO:0046782">
    <property type="term" value="P:regulation of viral transcription"/>
    <property type="evidence" value="ECO:0007669"/>
    <property type="project" value="InterPro"/>
</dbReference>
<protein>
    <submittedName>
        <fullName evidence="3">Poxvirus late transcription factor VLTF3</fullName>
    </submittedName>
</protein>
<feature type="compositionally biased region" description="Polar residues" evidence="2">
    <location>
        <begin position="454"/>
        <end position="465"/>
    </location>
</feature>
<feature type="region of interest" description="Disordered" evidence="2">
    <location>
        <begin position="434"/>
        <end position="485"/>
    </location>
</feature>
<evidence type="ECO:0000256" key="2">
    <source>
        <dbReference type="SAM" id="MobiDB-lite"/>
    </source>
</evidence>
<gene>
    <name evidence="3" type="ORF">KOM_12_539</name>
</gene>
<name>A0A8F8KME2_9VIRU</name>
<dbReference type="Pfam" id="PF04947">
    <property type="entry name" value="Pox_VLTF3"/>
    <property type="match status" value="1"/>
</dbReference>
<reference evidence="3" key="1">
    <citation type="submission" date="2021-06" db="EMBL/GenBank/DDBJ databases">
        <authorList>
            <person name="Rolland C."/>
        </authorList>
    </citation>
    <scope>NUCLEOTIDE SEQUENCE</scope>
    <source>
        <strain evidence="3">347.936635</strain>
    </source>
</reference>